<evidence type="ECO:0000259" key="2">
    <source>
        <dbReference type="PROSITE" id="PS50053"/>
    </source>
</evidence>
<gene>
    <name evidence="3" type="ORF">FRX31_018100</name>
</gene>
<sequence length="218" mass="24520">MKDFVKTFSSLARNWVTTCLEVQSSDIVGTLKPKVLDEGVSIESKTIQFNGETLPENLTLAECLVDDGSELFVADRAEFVFKNNEPNVTNDLHEVNENLSRQDQDEVKHDSSFNLLLTTSKDRQRTDVHGKSDVPEDIRRQDKTDKSMSAAEGPRAKISFKLTRKHCVLHHAGVKDFRQNNVFSSARETSVLAAVRAAEPAYNLALAIYFYHLSNLFS</sequence>
<accession>A0A7J6W5J3</accession>
<reference evidence="3 4" key="1">
    <citation type="submission" date="2020-06" db="EMBL/GenBank/DDBJ databases">
        <title>Transcriptomic and genomic resources for Thalictrum thalictroides and T. hernandezii: Facilitating candidate gene discovery in an emerging model plant lineage.</title>
        <authorList>
            <person name="Arias T."/>
            <person name="Riano-Pachon D.M."/>
            <person name="Di Stilio V.S."/>
        </authorList>
    </citation>
    <scope>NUCLEOTIDE SEQUENCE [LARGE SCALE GENOMIC DNA]</scope>
    <source>
        <strain evidence="4">cv. WT478/WT964</strain>
        <tissue evidence="3">Leaves</tissue>
    </source>
</reference>
<proteinExistence type="predicted"/>
<dbReference type="Gene3D" id="3.10.20.90">
    <property type="entry name" value="Phosphatidylinositol 3-kinase Catalytic Subunit, Chain A, domain 1"/>
    <property type="match status" value="1"/>
</dbReference>
<feature type="domain" description="Ubiquitin-like" evidence="2">
    <location>
        <begin position="1"/>
        <end position="76"/>
    </location>
</feature>
<dbReference type="InterPro" id="IPR000626">
    <property type="entry name" value="Ubiquitin-like_dom"/>
</dbReference>
<dbReference type="InterPro" id="IPR029071">
    <property type="entry name" value="Ubiquitin-like_domsf"/>
</dbReference>
<evidence type="ECO:0000313" key="4">
    <source>
        <dbReference type="Proteomes" id="UP000554482"/>
    </source>
</evidence>
<protein>
    <recommendedName>
        <fullName evidence="2">Ubiquitin-like domain-containing protein</fullName>
    </recommendedName>
</protein>
<evidence type="ECO:0000313" key="3">
    <source>
        <dbReference type="EMBL" id="KAF5192313.1"/>
    </source>
</evidence>
<dbReference type="AlphaFoldDB" id="A0A7J6W5J3"/>
<dbReference type="Proteomes" id="UP000554482">
    <property type="component" value="Unassembled WGS sequence"/>
</dbReference>
<feature type="compositionally biased region" description="Basic and acidic residues" evidence="1">
    <location>
        <begin position="124"/>
        <end position="146"/>
    </location>
</feature>
<dbReference type="EMBL" id="JABWDY010021530">
    <property type="protein sequence ID" value="KAF5192313.1"/>
    <property type="molecule type" value="Genomic_DNA"/>
</dbReference>
<dbReference type="SMART" id="SM00213">
    <property type="entry name" value="UBQ"/>
    <property type="match status" value="1"/>
</dbReference>
<comment type="caution">
    <text evidence="3">The sequence shown here is derived from an EMBL/GenBank/DDBJ whole genome shotgun (WGS) entry which is preliminary data.</text>
</comment>
<organism evidence="3 4">
    <name type="scientific">Thalictrum thalictroides</name>
    <name type="common">Rue-anemone</name>
    <name type="synonym">Anemone thalictroides</name>
    <dbReference type="NCBI Taxonomy" id="46969"/>
    <lineage>
        <taxon>Eukaryota</taxon>
        <taxon>Viridiplantae</taxon>
        <taxon>Streptophyta</taxon>
        <taxon>Embryophyta</taxon>
        <taxon>Tracheophyta</taxon>
        <taxon>Spermatophyta</taxon>
        <taxon>Magnoliopsida</taxon>
        <taxon>Ranunculales</taxon>
        <taxon>Ranunculaceae</taxon>
        <taxon>Thalictroideae</taxon>
        <taxon>Thalictrum</taxon>
    </lineage>
</organism>
<dbReference type="Pfam" id="PF00240">
    <property type="entry name" value="ubiquitin"/>
    <property type="match status" value="1"/>
</dbReference>
<keyword evidence="4" id="KW-1185">Reference proteome</keyword>
<name>A0A7J6W5J3_THATH</name>
<dbReference type="CDD" id="cd17039">
    <property type="entry name" value="Ubl_ubiquitin_like"/>
    <property type="match status" value="1"/>
</dbReference>
<dbReference type="SUPFAM" id="SSF54236">
    <property type="entry name" value="Ubiquitin-like"/>
    <property type="match status" value="1"/>
</dbReference>
<evidence type="ECO:0000256" key="1">
    <source>
        <dbReference type="SAM" id="MobiDB-lite"/>
    </source>
</evidence>
<feature type="region of interest" description="Disordered" evidence="1">
    <location>
        <begin position="124"/>
        <end position="152"/>
    </location>
</feature>
<dbReference type="PROSITE" id="PS50053">
    <property type="entry name" value="UBIQUITIN_2"/>
    <property type="match status" value="1"/>
</dbReference>